<dbReference type="KEGG" id="pcam:HNE05_19795"/>
<keyword evidence="3" id="KW-1185">Reference proteome</keyword>
<gene>
    <name evidence="2" type="ORF">HNE05_19795</name>
</gene>
<feature type="transmembrane region" description="Helical" evidence="1">
    <location>
        <begin position="17"/>
        <end position="36"/>
    </location>
</feature>
<dbReference type="AlphaFoldDB" id="A0A6M8G0C1"/>
<accession>A0A6M8G0C1</accession>
<dbReference type="InterPro" id="IPR007690">
    <property type="entry name" value="T2SS_GspM"/>
</dbReference>
<sequence>MNNWLQRWHGMAPREQWLAFSVGLVVGALLYMLLLGDPLSARLAKQQASYKVTEARRLEAQTGLADLQAKLAADPNIPYRSALLAASASREELISQIDQNTAELVTPQKMKAVLAELLRSQPRLRLVGLESFSEPMQLPGAAPVKLEPGAEPAPVTLYRHGLHLQLQGGYFDLLAYLQAVQASGWKLNWDSLDYQVGEGGPSQAKISLKLYTLSRQAGWVGV</sequence>
<evidence type="ECO:0000313" key="2">
    <source>
        <dbReference type="EMBL" id="QKE65506.1"/>
    </source>
</evidence>
<dbReference type="Proteomes" id="UP000501379">
    <property type="component" value="Chromosome"/>
</dbReference>
<dbReference type="RefSeq" id="WP_173211468.1">
    <property type="nucleotide sequence ID" value="NZ_CP053697.2"/>
</dbReference>
<keyword evidence="1" id="KW-0472">Membrane</keyword>
<evidence type="ECO:0000313" key="3">
    <source>
        <dbReference type="Proteomes" id="UP000501379"/>
    </source>
</evidence>
<proteinExistence type="predicted"/>
<keyword evidence="1" id="KW-0812">Transmembrane</keyword>
<dbReference type="GO" id="GO:0015628">
    <property type="term" value="P:protein secretion by the type II secretion system"/>
    <property type="evidence" value="ECO:0007669"/>
    <property type="project" value="InterPro"/>
</dbReference>
<dbReference type="Pfam" id="PF04612">
    <property type="entry name" value="T2SSM"/>
    <property type="match status" value="1"/>
</dbReference>
<organism evidence="2 3">
    <name type="scientific">Aquipseudomonas campi</name>
    <dbReference type="NCBI Taxonomy" id="2731681"/>
    <lineage>
        <taxon>Bacteria</taxon>
        <taxon>Pseudomonadati</taxon>
        <taxon>Pseudomonadota</taxon>
        <taxon>Gammaproteobacteria</taxon>
        <taxon>Pseudomonadales</taxon>
        <taxon>Pseudomonadaceae</taxon>
        <taxon>Aquipseudomonas</taxon>
    </lineage>
</organism>
<dbReference type="EMBL" id="CP053697">
    <property type="protein sequence ID" value="QKE65506.1"/>
    <property type="molecule type" value="Genomic_DNA"/>
</dbReference>
<name>A0A6M8G0C1_9GAMM</name>
<dbReference type="GO" id="GO:0015627">
    <property type="term" value="C:type II protein secretion system complex"/>
    <property type="evidence" value="ECO:0007669"/>
    <property type="project" value="InterPro"/>
</dbReference>
<reference evidence="2" key="1">
    <citation type="submission" date="2020-07" db="EMBL/GenBank/DDBJ databases">
        <title>Nitrate ammonifying Pseudomonas campi sp. nov. isolated from German agricultural grassland.</title>
        <authorList>
            <person name="Timsy T."/>
            <person name="Ulrich A."/>
            <person name="Spanner T."/>
            <person name="Foesel B."/>
            <person name="Kolb S."/>
            <person name="Horn M.A."/>
            <person name="Behrendt U."/>
        </authorList>
    </citation>
    <scope>NUCLEOTIDE SEQUENCE</scope>
    <source>
        <strain evidence="2">S1-A32-2</strain>
    </source>
</reference>
<protein>
    <submittedName>
        <fullName evidence="2">Type II secretion system protein M</fullName>
    </submittedName>
</protein>
<evidence type="ECO:0000256" key="1">
    <source>
        <dbReference type="SAM" id="Phobius"/>
    </source>
</evidence>
<keyword evidence="1" id="KW-1133">Transmembrane helix</keyword>